<gene>
    <name evidence="2" type="ORF">SAMN02745138_00855</name>
</gene>
<organism evidence="2 3">
    <name type="scientific">Anaerotignum lactatifermentans DSM 14214</name>
    <dbReference type="NCBI Taxonomy" id="1121323"/>
    <lineage>
        <taxon>Bacteria</taxon>
        <taxon>Bacillati</taxon>
        <taxon>Bacillota</taxon>
        <taxon>Clostridia</taxon>
        <taxon>Lachnospirales</taxon>
        <taxon>Anaerotignaceae</taxon>
        <taxon>Anaerotignum</taxon>
    </lineage>
</organism>
<dbReference type="Proteomes" id="UP000183975">
    <property type="component" value="Unassembled WGS sequence"/>
</dbReference>
<dbReference type="Pfam" id="PF11391">
    <property type="entry name" value="DUF2798"/>
    <property type="match status" value="2"/>
</dbReference>
<reference evidence="2 3" key="1">
    <citation type="submission" date="2016-11" db="EMBL/GenBank/DDBJ databases">
        <authorList>
            <person name="Jaros S."/>
            <person name="Januszkiewicz K."/>
            <person name="Wedrychowicz H."/>
        </authorList>
    </citation>
    <scope>NUCLEOTIDE SEQUENCE [LARGE SCALE GENOMIC DNA]</scope>
    <source>
        <strain evidence="2 3">DSM 14214</strain>
    </source>
</reference>
<dbReference type="RefSeq" id="WP_072849576.1">
    <property type="nucleotide sequence ID" value="NZ_FRAH01000010.1"/>
</dbReference>
<sequence>MPQNKRESLIYTVLMCFVMVFWMSMYNVTLHMGSPSLDVLREGWLGFPIAYIYAMCFDWFLVSKLAKGFAFRFLVKPESSTLRKVICISSCMVVPMVIVMSLYGGLEMCVRTGEWGQLGMIWLTNIPKNFIMALPFQLLIAGPIVRKVFRSAFPVGSVQ</sequence>
<accession>A0A1M6NGH6</accession>
<feature type="transmembrane region" description="Helical" evidence="1">
    <location>
        <begin position="126"/>
        <end position="145"/>
    </location>
</feature>
<dbReference type="EMBL" id="FRAH01000010">
    <property type="protein sequence ID" value="SHJ94767.1"/>
    <property type="molecule type" value="Genomic_DNA"/>
</dbReference>
<dbReference type="AlphaFoldDB" id="A0A1M6NGH6"/>
<protein>
    <recommendedName>
        <fullName evidence="4">DUF2798 domain-containing protein</fullName>
    </recommendedName>
</protein>
<proteinExistence type="predicted"/>
<evidence type="ECO:0000256" key="1">
    <source>
        <dbReference type="SAM" id="Phobius"/>
    </source>
</evidence>
<feature type="transmembrane region" description="Helical" evidence="1">
    <location>
        <begin position="9"/>
        <end position="25"/>
    </location>
</feature>
<dbReference type="OrthoDB" id="7062363at2"/>
<keyword evidence="3" id="KW-1185">Reference proteome</keyword>
<feature type="transmembrane region" description="Helical" evidence="1">
    <location>
        <begin position="45"/>
        <end position="65"/>
    </location>
</feature>
<evidence type="ECO:0000313" key="3">
    <source>
        <dbReference type="Proteomes" id="UP000183975"/>
    </source>
</evidence>
<dbReference type="InterPro" id="IPR021529">
    <property type="entry name" value="DUF2798"/>
</dbReference>
<name>A0A1M6NGH6_9FIRM</name>
<evidence type="ECO:0008006" key="4">
    <source>
        <dbReference type="Google" id="ProtNLM"/>
    </source>
</evidence>
<keyword evidence="1" id="KW-0472">Membrane</keyword>
<keyword evidence="1" id="KW-1133">Transmembrane helix</keyword>
<evidence type="ECO:0000313" key="2">
    <source>
        <dbReference type="EMBL" id="SHJ94767.1"/>
    </source>
</evidence>
<feature type="transmembrane region" description="Helical" evidence="1">
    <location>
        <begin position="85"/>
        <end position="106"/>
    </location>
</feature>
<keyword evidence="1" id="KW-0812">Transmembrane</keyword>